<dbReference type="InterPro" id="IPR036465">
    <property type="entry name" value="vWFA_dom_sf"/>
</dbReference>
<protein>
    <recommendedName>
        <fullName evidence="7">PilY1 beta-propeller domain-containing protein</fullName>
    </recommendedName>
</protein>
<comment type="caution">
    <text evidence="8">The sequence shown here is derived from an EMBL/GenBank/DDBJ whole genome shotgun (WGS) entry which is preliminary data.</text>
</comment>
<dbReference type="InterPro" id="IPR015943">
    <property type="entry name" value="WD40/YVTN_repeat-like_dom_sf"/>
</dbReference>
<sequence>MTKTATCNLTGTTTSKDARANSVKTGGTCTIGTISNSGTDTNGALFPSFSDVPNPTVCPAPTTTNSNFYSVDNSACAYTVTTVAAAQTCALTGDQTLTIGACTPTGGSNVAISACALSGPADTVAACAWSGRQTKNVGNCAWVGRTATFSESTKWRASGGTCQQNGSTEFCNGVAGSQGPFATEADALASTAGCTNTVPAAAYQYGGTCTENGSADECSITGASAILGAGYTNVNATCGNANSPPAGTYTHTPTCSENGSSSSCQLSAGTSRTIRGSTKTYYTAANCTNKPNALPTYNQSGSYGYGKTCTGTNNTCTTNASNTFTVRGSSYTQVTSCTNGKTPGTYHRGGTCTGTLAGCTQVTPYGGTSVFVSPNTWYTNLATCTPPTGAQTYNSNCTGTQKLPPGDAAHTTNNTQAACNFTTNTVTILGTPYTNYNTCTTKSDVNPKCFGQFGVNCSTGCNNATPTSVTGGATSQSHNYYRTYDFQAGTDYLVHDCKADDGGTKFMHYTSSTLNSFGSAWNDTTSYASSATGGVAVDITQKADMYSVNYLNWKFGPKGPNGHPIGRKTRLQIAKDALASVIDIYTTDPLFKDKYRMGVMAFNQMEKDIPLGSISPNSSGAHLVKPVKDLDVAHGNAIVTSVNAMTASSATPLTESLYEAYRYFKGQSPMFGGPTYQTKESVISTALVPRYVTEGVDTSADSLTGGLYKSPITATCQTNLVILISDGAPENDTSANADILALPDYGIFSIHQPTGSGQFETISNLPYGPTDPIGPPAGNNYVLLDELSYYMAHVDARTDLPGDQTVVLATISYDVNSPVLDKAAHNSSGKSLKAKDQSSLISAIGDALTIPPWQPQGGTPASTYNIANGVSGDIYLSAFSPTYKTVWGGTIKKYKYGFGESECGDSVCGNPNVCITGNPAITYASCGINVEYLETDKTKQDELGHDVLLRVIRPEAVSYWIPTAPPDGPSGVRGGTGQVLIANGTPDARKLYTYIHGVTPSASLVSPQNLVTPTNPLISKTILGNAAMTDAERDSILSFAQGSDGFTTNVWRDWAHFDSLHSTPLVDDGFLYYLTSDGVLHSVNTSDGKENWSFMVEEGLSKIAETMTPPNGERLEVADGTPVIANLADGKRYLIFGLRRGGRAYYALDITNPAAPALAWKISPTQTCSGNTCSPSPNFSELGQAWSTPYVAKIRGRKSGSKFKPALIFGAGYDENQDLAVPAADTMGRAVFVVDAADLTVIKKFSTISGAQGYSVPSDVLAIDTTGDADSTIDRAYVGDMGGRLWRMDLDDRSVTNDESNWTIVQIADLATTTRPNKLFNRQTMAPSIYQGQVFDAVFIGGGDLQQPTAHGTNDSGAMFMVKDYSVAKIAVQPSPIPNASGDFVDMTNLLDAAKLLTDAQKQALVTKSGYVINLKNGEKVSSTAQVYGGVLYFGTYLPTQTTIANLANVCGVGGYGKQYISDALTGTPLRNDITSNALFTNDASGRVFGHVAGFGVSLSPASQGPGKGIYLRNRGVESQRTGKTSSKMYWYSIPEQ</sequence>
<evidence type="ECO:0000259" key="7">
    <source>
        <dbReference type="Pfam" id="PF05567"/>
    </source>
</evidence>
<evidence type="ECO:0000313" key="9">
    <source>
        <dbReference type="Proteomes" id="UP000739411"/>
    </source>
</evidence>
<dbReference type="GO" id="GO:0009289">
    <property type="term" value="C:pilus"/>
    <property type="evidence" value="ECO:0007669"/>
    <property type="project" value="UniProtKB-SubCell"/>
</dbReference>
<dbReference type="Proteomes" id="UP000739411">
    <property type="component" value="Unassembled WGS sequence"/>
</dbReference>
<comment type="subcellular location">
    <subcellularLocation>
        <location evidence="1">Fimbrium</location>
    </subcellularLocation>
</comment>
<dbReference type="Pfam" id="PF05567">
    <property type="entry name" value="T4P_PilY1"/>
    <property type="match status" value="1"/>
</dbReference>
<keyword evidence="4" id="KW-0479">Metal-binding</keyword>
<evidence type="ECO:0000256" key="6">
    <source>
        <dbReference type="ARBA" id="ARBA00023263"/>
    </source>
</evidence>
<accession>A0A935JWH4</accession>
<dbReference type="EMBL" id="JADJMS010000002">
    <property type="protein sequence ID" value="MBK7413829.1"/>
    <property type="molecule type" value="Genomic_DNA"/>
</dbReference>
<keyword evidence="3" id="KW-1029">Fimbrium biogenesis</keyword>
<dbReference type="SUPFAM" id="SSF50998">
    <property type="entry name" value="Quinoprotein alcohol dehydrogenase-like"/>
    <property type="match status" value="1"/>
</dbReference>
<comment type="similarity">
    <text evidence="2">Belongs to the PilY1 family.</text>
</comment>
<evidence type="ECO:0000256" key="1">
    <source>
        <dbReference type="ARBA" id="ARBA00004561"/>
    </source>
</evidence>
<keyword evidence="6" id="KW-0281">Fimbrium</keyword>
<evidence type="ECO:0000256" key="4">
    <source>
        <dbReference type="ARBA" id="ARBA00022723"/>
    </source>
</evidence>
<proteinExistence type="inferred from homology"/>
<evidence type="ECO:0000256" key="2">
    <source>
        <dbReference type="ARBA" id="ARBA00008387"/>
    </source>
</evidence>
<dbReference type="GO" id="GO:0046872">
    <property type="term" value="F:metal ion binding"/>
    <property type="evidence" value="ECO:0007669"/>
    <property type="project" value="UniProtKB-KW"/>
</dbReference>
<evidence type="ECO:0000313" key="8">
    <source>
        <dbReference type="EMBL" id="MBK7413829.1"/>
    </source>
</evidence>
<dbReference type="InterPro" id="IPR008707">
    <property type="entry name" value="B-propeller_PilY1"/>
</dbReference>
<dbReference type="Gene3D" id="2.130.10.10">
    <property type="entry name" value="YVTN repeat-like/Quinoprotein amine dehydrogenase"/>
    <property type="match status" value="1"/>
</dbReference>
<feature type="domain" description="PilY1 beta-propeller" evidence="7">
    <location>
        <begin position="1098"/>
        <end position="1300"/>
    </location>
</feature>
<evidence type="ECO:0000256" key="5">
    <source>
        <dbReference type="ARBA" id="ARBA00022837"/>
    </source>
</evidence>
<name>A0A935JWH4_9RHOO</name>
<reference evidence="8 9" key="1">
    <citation type="submission" date="2020-10" db="EMBL/GenBank/DDBJ databases">
        <title>Connecting structure to function with the recovery of over 1000 high-quality activated sludge metagenome-assembled genomes encoding full-length rRNA genes using long-read sequencing.</title>
        <authorList>
            <person name="Singleton C.M."/>
            <person name="Petriglieri F."/>
            <person name="Kristensen J.M."/>
            <person name="Kirkegaard R.H."/>
            <person name="Michaelsen T.Y."/>
            <person name="Andersen M.H."/>
            <person name="Karst S.M."/>
            <person name="Dueholm M.S."/>
            <person name="Nielsen P.H."/>
            <person name="Albertsen M."/>
        </authorList>
    </citation>
    <scope>NUCLEOTIDE SEQUENCE [LARGE SCALE GENOMIC DNA]</scope>
    <source>
        <strain evidence="8">EsbW_18-Q3-R4-48_BATAC.463</strain>
    </source>
</reference>
<dbReference type="InterPro" id="IPR011047">
    <property type="entry name" value="Quinoprotein_ADH-like_sf"/>
</dbReference>
<gene>
    <name evidence="8" type="ORF">IPJ38_00480</name>
</gene>
<evidence type="ECO:0000256" key="3">
    <source>
        <dbReference type="ARBA" id="ARBA00022558"/>
    </source>
</evidence>
<keyword evidence="5" id="KW-0106">Calcium</keyword>
<organism evidence="8 9">
    <name type="scientific">Candidatus Dechloromonas phosphorivorans</name>
    <dbReference type="NCBI Taxonomy" id="2899244"/>
    <lineage>
        <taxon>Bacteria</taxon>
        <taxon>Pseudomonadati</taxon>
        <taxon>Pseudomonadota</taxon>
        <taxon>Betaproteobacteria</taxon>
        <taxon>Rhodocyclales</taxon>
        <taxon>Azonexaceae</taxon>
        <taxon>Dechloromonas</taxon>
    </lineage>
</organism>
<dbReference type="Gene3D" id="3.40.50.410">
    <property type="entry name" value="von Willebrand factor, type A domain"/>
    <property type="match status" value="1"/>
</dbReference>